<feature type="region of interest" description="Disordered" evidence="12">
    <location>
        <begin position="532"/>
        <end position="574"/>
    </location>
</feature>
<dbReference type="GO" id="GO:0006935">
    <property type="term" value="P:chemotaxis"/>
    <property type="evidence" value="ECO:0007669"/>
    <property type="project" value="UniProtKB-KW"/>
</dbReference>
<evidence type="ECO:0000256" key="5">
    <source>
        <dbReference type="ARBA" id="ARBA00022519"/>
    </source>
</evidence>
<dbReference type="GO" id="GO:0004888">
    <property type="term" value="F:transmembrane signaling receptor activity"/>
    <property type="evidence" value="ECO:0007669"/>
    <property type="project" value="InterPro"/>
</dbReference>
<dbReference type="PANTHER" id="PTHR43531:SF14">
    <property type="entry name" value="METHYL-ACCEPTING CHEMOTAXIS PROTEIN I-RELATED"/>
    <property type="match status" value="1"/>
</dbReference>
<evidence type="ECO:0000256" key="9">
    <source>
        <dbReference type="ARBA" id="ARBA00023224"/>
    </source>
</evidence>
<dbReference type="CDD" id="cd06225">
    <property type="entry name" value="HAMP"/>
    <property type="match status" value="1"/>
</dbReference>
<keyword evidence="7 13" id="KW-1133">Transmembrane helix</keyword>
<dbReference type="EMBL" id="WWCJ01000004">
    <property type="protein sequence ID" value="MYN01798.1"/>
    <property type="molecule type" value="Genomic_DNA"/>
</dbReference>
<dbReference type="Proteomes" id="UP000448575">
    <property type="component" value="Unassembled WGS sequence"/>
</dbReference>
<reference evidence="16 17" key="1">
    <citation type="submission" date="2019-12" db="EMBL/GenBank/DDBJ databases">
        <title>Novel species isolated from a subtropical stream in China.</title>
        <authorList>
            <person name="Lu H."/>
        </authorList>
    </citation>
    <scope>NUCLEOTIDE SEQUENCE [LARGE SCALE GENOMIC DNA]</scope>
    <source>
        <strain evidence="16 17">DS3</strain>
    </source>
</reference>
<evidence type="ECO:0000256" key="2">
    <source>
        <dbReference type="ARBA" id="ARBA00022475"/>
    </source>
</evidence>
<dbReference type="SMART" id="SM00283">
    <property type="entry name" value="MA"/>
    <property type="match status" value="1"/>
</dbReference>
<evidence type="ECO:0000259" key="15">
    <source>
        <dbReference type="PROSITE" id="PS50885"/>
    </source>
</evidence>
<evidence type="ECO:0000256" key="8">
    <source>
        <dbReference type="ARBA" id="ARBA00023136"/>
    </source>
</evidence>
<dbReference type="Pfam" id="PF02203">
    <property type="entry name" value="TarH"/>
    <property type="match status" value="1"/>
</dbReference>
<dbReference type="GO" id="GO:0005886">
    <property type="term" value="C:plasma membrane"/>
    <property type="evidence" value="ECO:0007669"/>
    <property type="project" value="UniProtKB-SubCell"/>
</dbReference>
<keyword evidence="5" id="KW-0997">Cell inner membrane</keyword>
<evidence type="ECO:0000256" key="6">
    <source>
        <dbReference type="ARBA" id="ARBA00022692"/>
    </source>
</evidence>
<keyword evidence="9 11" id="KW-0807">Transducer</keyword>
<protein>
    <submittedName>
        <fullName evidence="16">HAMP domain-containing protein</fullName>
    </submittedName>
</protein>
<dbReference type="InterPro" id="IPR003122">
    <property type="entry name" value="Tar_rcpt_lig-bd"/>
</dbReference>
<comment type="similarity">
    <text evidence="10">Belongs to the methyl-accepting chemotaxis (MCP) protein family.</text>
</comment>
<dbReference type="InterPro" id="IPR051310">
    <property type="entry name" value="MCP_chemotaxis"/>
</dbReference>
<dbReference type="AlphaFoldDB" id="A0A6N9HE13"/>
<dbReference type="Gene3D" id="1.10.287.950">
    <property type="entry name" value="Methyl-accepting chemotaxis protein"/>
    <property type="match status" value="1"/>
</dbReference>
<sequence>MLKNLSIKARLVAALAILSLIMTVVGIAGVTSLSKSNSALETVYKDRLVALGQLDGVIRTVNRNQIAISKAASDDASKLPALVATVEKNVVRANELWKAYAETFVTPDEKVLADRFASARATFVQDGLKPALEAAKQGDIEQLKSVLHGPMETNFLPLRDAMNELIELQIEVGKKEFETSQSTYETLRVEVIVLLVGGLSLAAAIGWWLVRSITLPLNRAVRVAEAVAAGDLTQYIEVNSNDETGKLLAALRAMNDSLSGIVGNVRQATDSISTASAEIASGNMDLSSRTEQQAGSLEETASSMEELTSTVRQNADNARQANQLAGNASEVAQRGGVVVSQVVDKMSAINESAYKIVEIISVIDGIAFQTNILALNAAVEAARAGEQGRGFAVVASEVRNLAQRASGAAKEIKQLIDNSVAQVEEGSRLVDQAGSTMQEVVTSVRQVSDIIAEISSASGEQSAGIEQINEAVVQMDNATQQNAALVEQAAAAAGALQDQAASLSQAVSVFRLANAPHAAVAVLSKPSAQRARLAAPQPKASVTPLRPHTKARPAPAAAKKAAVAANGSDGWEEF</sequence>
<feature type="domain" description="HAMP" evidence="15">
    <location>
        <begin position="211"/>
        <end position="263"/>
    </location>
</feature>
<evidence type="ECO:0000313" key="17">
    <source>
        <dbReference type="Proteomes" id="UP000448575"/>
    </source>
</evidence>
<evidence type="ECO:0000256" key="7">
    <source>
        <dbReference type="ARBA" id="ARBA00022989"/>
    </source>
</evidence>
<dbReference type="PROSITE" id="PS50111">
    <property type="entry name" value="CHEMOTAXIS_TRANSDUC_2"/>
    <property type="match status" value="1"/>
</dbReference>
<comment type="caution">
    <text evidence="16">The sequence shown here is derived from an EMBL/GenBank/DDBJ whole genome shotgun (WGS) entry which is preliminary data.</text>
</comment>
<dbReference type="PANTHER" id="PTHR43531">
    <property type="entry name" value="PROTEIN ICFG"/>
    <property type="match status" value="1"/>
</dbReference>
<feature type="compositionally biased region" description="Polar residues" evidence="12">
    <location>
        <begin position="284"/>
        <end position="308"/>
    </location>
</feature>
<keyword evidence="2" id="KW-1003">Cell membrane</keyword>
<feature type="region of interest" description="Disordered" evidence="12">
    <location>
        <begin position="283"/>
        <end position="308"/>
    </location>
</feature>
<dbReference type="SMART" id="SM00304">
    <property type="entry name" value="HAMP"/>
    <property type="match status" value="1"/>
</dbReference>
<dbReference type="InterPro" id="IPR003660">
    <property type="entry name" value="HAMP_dom"/>
</dbReference>
<keyword evidence="17" id="KW-1185">Reference proteome</keyword>
<evidence type="ECO:0000313" key="16">
    <source>
        <dbReference type="EMBL" id="MYN01798.1"/>
    </source>
</evidence>
<dbReference type="CDD" id="cd19411">
    <property type="entry name" value="MCP2201-like_sensor"/>
    <property type="match status" value="1"/>
</dbReference>
<dbReference type="PRINTS" id="PR00260">
    <property type="entry name" value="CHEMTRNSDUCR"/>
</dbReference>
<keyword evidence="3" id="KW-0488">Methylation</keyword>
<dbReference type="FunFam" id="1.10.287.950:FF:000001">
    <property type="entry name" value="Methyl-accepting chemotaxis sensory transducer"/>
    <property type="match status" value="1"/>
</dbReference>
<feature type="transmembrane region" description="Helical" evidence="13">
    <location>
        <begin position="191"/>
        <end position="210"/>
    </location>
</feature>
<dbReference type="RefSeq" id="WP_161024805.1">
    <property type="nucleotide sequence ID" value="NZ_WWCJ01000004.1"/>
</dbReference>
<dbReference type="InterPro" id="IPR047347">
    <property type="entry name" value="YvaQ-like_sensor"/>
</dbReference>
<feature type="compositionally biased region" description="Low complexity" evidence="12">
    <location>
        <begin position="552"/>
        <end position="565"/>
    </location>
</feature>
<evidence type="ECO:0000256" key="1">
    <source>
        <dbReference type="ARBA" id="ARBA00004429"/>
    </source>
</evidence>
<name>A0A6N9HE13_9BURK</name>
<evidence type="ECO:0000259" key="14">
    <source>
        <dbReference type="PROSITE" id="PS50111"/>
    </source>
</evidence>
<accession>A0A6N9HE13</accession>
<dbReference type="SUPFAM" id="SSF58104">
    <property type="entry name" value="Methyl-accepting chemotaxis protein (MCP) signaling domain"/>
    <property type="match status" value="1"/>
</dbReference>
<evidence type="ECO:0000256" key="12">
    <source>
        <dbReference type="SAM" id="MobiDB-lite"/>
    </source>
</evidence>
<dbReference type="CDD" id="cd11386">
    <property type="entry name" value="MCP_signal"/>
    <property type="match status" value="1"/>
</dbReference>
<keyword evidence="6 13" id="KW-0812">Transmembrane</keyword>
<dbReference type="PROSITE" id="PS50885">
    <property type="entry name" value="HAMP"/>
    <property type="match status" value="1"/>
</dbReference>
<feature type="domain" description="Methyl-accepting transducer" evidence="14">
    <location>
        <begin position="268"/>
        <end position="497"/>
    </location>
</feature>
<proteinExistence type="inferred from homology"/>
<dbReference type="Pfam" id="PF00015">
    <property type="entry name" value="MCPsignal"/>
    <property type="match status" value="1"/>
</dbReference>
<evidence type="ECO:0000256" key="11">
    <source>
        <dbReference type="PROSITE-ProRule" id="PRU00284"/>
    </source>
</evidence>
<dbReference type="InterPro" id="IPR004089">
    <property type="entry name" value="MCPsignal_dom"/>
</dbReference>
<evidence type="ECO:0000256" key="10">
    <source>
        <dbReference type="ARBA" id="ARBA00029447"/>
    </source>
</evidence>
<comment type="subcellular location">
    <subcellularLocation>
        <location evidence="1">Cell inner membrane</location>
        <topology evidence="1">Multi-pass membrane protein</topology>
    </subcellularLocation>
</comment>
<dbReference type="Pfam" id="PF00672">
    <property type="entry name" value="HAMP"/>
    <property type="match status" value="1"/>
</dbReference>
<dbReference type="GO" id="GO:0007165">
    <property type="term" value="P:signal transduction"/>
    <property type="evidence" value="ECO:0007669"/>
    <property type="project" value="UniProtKB-KW"/>
</dbReference>
<gene>
    <name evidence="16" type="ORF">GTP41_06760</name>
</gene>
<organism evidence="16 17">
    <name type="scientific">Pseudoduganella guangdongensis</name>
    <dbReference type="NCBI Taxonomy" id="2692179"/>
    <lineage>
        <taxon>Bacteria</taxon>
        <taxon>Pseudomonadati</taxon>
        <taxon>Pseudomonadota</taxon>
        <taxon>Betaproteobacteria</taxon>
        <taxon>Burkholderiales</taxon>
        <taxon>Oxalobacteraceae</taxon>
        <taxon>Telluria group</taxon>
        <taxon>Pseudoduganella</taxon>
    </lineage>
</organism>
<evidence type="ECO:0000256" key="4">
    <source>
        <dbReference type="ARBA" id="ARBA00022500"/>
    </source>
</evidence>
<dbReference type="InterPro" id="IPR004090">
    <property type="entry name" value="Chemotax_Me-accpt_rcpt"/>
</dbReference>
<keyword evidence="8 13" id="KW-0472">Membrane</keyword>
<evidence type="ECO:0000256" key="3">
    <source>
        <dbReference type="ARBA" id="ARBA00022481"/>
    </source>
</evidence>
<evidence type="ECO:0000256" key="13">
    <source>
        <dbReference type="SAM" id="Phobius"/>
    </source>
</evidence>
<keyword evidence="4" id="KW-0145">Chemotaxis</keyword>